<keyword evidence="15" id="KW-1185">Reference proteome</keyword>
<dbReference type="Pfam" id="PF13715">
    <property type="entry name" value="CarbopepD_reg_2"/>
    <property type="match status" value="1"/>
</dbReference>
<dbReference type="Pfam" id="PF07715">
    <property type="entry name" value="Plug"/>
    <property type="match status" value="1"/>
</dbReference>
<dbReference type="SUPFAM" id="SSF56935">
    <property type="entry name" value="Porins"/>
    <property type="match status" value="1"/>
</dbReference>
<sequence>MKKNFHGVFIPKKHLIRIMKIYSLLICITIAKLFSSTTYSQNISIHLDKVTLQNAIKEIEGKSEYHFFYNNNLIDISKKVSLKAKNERIEKILRELLSDTNINFKIYKNQIVLFPKNVKSTGQTMKNLIDLVAKNSRSSIVVNSPPKKSTVQNKVSGTVISEEGLPLPGVNVVVKNSNKGTLTDFDGKYSLEANIGDTLVFSYVGFTTEEVIINTRTVNITLKADVSDLGEVVVTGYAVQRKSRVTGAAVTVKADLIQGNPRSVIQESLQGSVAGLQIVSGTGQPGVNPDVRIRGTGSFDDDFGDGNDTSAPLYILDGLQVSSATIASINPGDVVNITVLKDAASTSIYGARGANGVIVVTTAKGKAGKTVVRYSTQTGFSSPTVASQFKPLSTPELQELLTEGAINAGFANNQSEALQFIIDNANFNPDVNTDWYDEIIRTGVYTQHDLSISGGGDNTQFFLSGGYFNQEGVVASSDFERMNARLRINHKLNDRIKFDANLSYNKDITNTRPDGGNDENPIRALYRVRSDQSVFNPDGSFNLSFNDEHNPLALAEAETRRDIRHRILGGFNGVFQIAKGLSLQGLVSMNTTVLDEFIRLPATFSDSADFNGIGEQDTDILFDYTARGLIRYTNTFGENHSITAFGGYEVTKSNDKRTDIEVNQILDTFNDLENATQPIEASTRTIRDGINSVFINGEYSFNDTYLISGSLRRDGSSRFSDANQFGTFWSVGLGWNLAKENFMQNQNIFNDLKFRGSYGINGNDNIRRNGFLTTFSTNNYNDLPGFFFQQLGNPDLKWEENKTLDLGLDFSLFNSRIRGTFDWYTRTTDGLLRERQISAVNASLFITENIGEVENSGYEIELNTKNIVSSNGSGFEWDTDLTFSTNKNEVKILDNTESGLPIINGTSIIAVGEDINSFFLPIYAGVDPANGEALWYTDGTRTEVTNNYGDAERAIAGNASPDFYAALRNTFRYKGFTLGFQFYSSWGGNIYDTWGRFTNSDGSRANSPIGNVNRGTFERRWRQPGDVTDVPAFVFGNSQTGESNQASTRFLYDGSYVRLREVELAYTFQPDVISRLSLTNLKMYLKANNLWTYIHDDRLERDPEAGLRGRLDQNIPLVKTIFFGLDLSF</sequence>
<dbReference type="Pfam" id="PF00593">
    <property type="entry name" value="TonB_dep_Rec_b-barrel"/>
    <property type="match status" value="1"/>
</dbReference>
<evidence type="ECO:0000256" key="8">
    <source>
        <dbReference type="ARBA" id="ARBA00023136"/>
    </source>
</evidence>
<evidence type="ECO:0000256" key="7">
    <source>
        <dbReference type="ARBA" id="ARBA00023077"/>
    </source>
</evidence>
<dbReference type="InterPro" id="IPR039426">
    <property type="entry name" value="TonB-dep_rcpt-like"/>
</dbReference>
<dbReference type="InterPro" id="IPR011662">
    <property type="entry name" value="Secretin/TonB_short_N"/>
</dbReference>
<accession>A0A504JMI9</accession>
<keyword evidence="6" id="KW-0408">Iron</keyword>
<keyword evidence="12" id="KW-1133">Transmembrane helix</keyword>
<name>A0A504JMI9_9FLAO</name>
<keyword evidence="14" id="KW-0675">Receptor</keyword>
<comment type="subcellular location">
    <subcellularLocation>
        <location evidence="1 10">Cell outer membrane</location>
        <topology evidence="1 10">Multi-pass membrane protein</topology>
    </subcellularLocation>
</comment>
<evidence type="ECO:0000256" key="1">
    <source>
        <dbReference type="ARBA" id="ARBA00004571"/>
    </source>
</evidence>
<feature type="domain" description="Secretin/TonB short N-terminal" evidence="13">
    <location>
        <begin position="65"/>
        <end position="116"/>
    </location>
</feature>
<dbReference type="Gene3D" id="2.40.170.20">
    <property type="entry name" value="TonB-dependent receptor, beta-barrel domain"/>
    <property type="match status" value="1"/>
</dbReference>
<keyword evidence="9 10" id="KW-0998">Cell outer membrane</keyword>
<evidence type="ECO:0000256" key="5">
    <source>
        <dbReference type="ARBA" id="ARBA00022692"/>
    </source>
</evidence>
<evidence type="ECO:0000256" key="4">
    <source>
        <dbReference type="ARBA" id="ARBA00022496"/>
    </source>
</evidence>
<dbReference type="Proteomes" id="UP000315540">
    <property type="component" value="Unassembled WGS sequence"/>
</dbReference>
<proteinExistence type="inferred from homology"/>
<evidence type="ECO:0000313" key="15">
    <source>
        <dbReference type="Proteomes" id="UP000315540"/>
    </source>
</evidence>
<dbReference type="SMART" id="SM00965">
    <property type="entry name" value="STN"/>
    <property type="match status" value="1"/>
</dbReference>
<feature type="transmembrane region" description="Helical" evidence="12">
    <location>
        <begin position="21"/>
        <end position="39"/>
    </location>
</feature>
<keyword evidence="4" id="KW-0410">Iron transport</keyword>
<dbReference type="NCBIfam" id="TIGR04056">
    <property type="entry name" value="OMP_RagA_SusC"/>
    <property type="match status" value="1"/>
</dbReference>
<dbReference type="InterPro" id="IPR023997">
    <property type="entry name" value="TonB-dep_OMP_SusC/RagA_CS"/>
</dbReference>
<dbReference type="InterPro" id="IPR037066">
    <property type="entry name" value="Plug_dom_sf"/>
</dbReference>
<dbReference type="EMBL" id="VFWZ01000001">
    <property type="protein sequence ID" value="TPN88998.1"/>
    <property type="molecule type" value="Genomic_DNA"/>
</dbReference>
<dbReference type="Gene3D" id="2.60.40.1120">
    <property type="entry name" value="Carboxypeptidase-like, regulatory domain"/>
    <property type="match status" value="1"/>
</dbReference>
<evidence type="ECO:0000256" key="6">
    <source>
        <dbReference type="ARBA" id="ARBA00023004"/>
    </source>
</evidence>
<evidence type="ECO:0000259" key="13">
    <source>
        <dbReference type="SMART" id="SM00965"/>
    </source>
</evidence>
<keyword evidence="3 10" id="KW-1134">Transmembrane beta strand</keyword>
<dbReference type="NCBIfam" id="TIGR04057">
    <property type="entry name" value="SusC_RagA_signa"/>
    <property type="match status" value="1"/>
</dbReference>
<dbReference type="RefSeq" id="WP_140589127.1">
    <property type="nucleotide sequence ID" value="NZ_VFWZ01000001.1"/>
</dbReference>
<dbReference type="AlphaFoldDB" id="A0A504JMI9"/>
<evidence type="ECO:0000256" key="2">
    <source>
        <dbReference type="ARBA" id="ARBA00022448"/>
    </source>
</evidence>
<dbReference type="InterPro" id="IPR000531">
    <property type="entry name" value="Beta-barrel_TonB"/>
</dbReference>
<evidence type="ECO:0000256" key="9">
    <source>
        <dbReference type="ARBA" id="ARBA00023237"/>
    </source>
</evidence>
<gene>
    <name evidence="14" type="ORF">FHK87_01905</name>
</gene>
<keyword evidence="8 10" id="KW-0472">Membrane</keyword>
<dbReference type="InterPro" id="IPR036942">
    <property type="entry name" value="Beta-barrel_TonB_sf"/>
</dbReference>
<comment type="similarity">
    <text evidence="10 11">Belongs to the TonB-dependent receptor family.</text>
</comment>
<dbReference type="SUPFAM" id="SSF49464">
    <property type="entry name" value="Carboxypeptidase regulatory domain-like"/>
    <property type="match status" value="1"/>
</dbReference>
<comment type="caution">
    <text evidence="14">The sequence shown here is derived from an EMBL/GenBank/DDBJ whole genome shotgun (WGS) entry which is preliminary data.</text>
</comment>
<reference evidence="14 15" key="1">
    <citation type="submission" date="2019-06" db="EMBL/GenBank/DDBJ databases">
        <authorList>
            <person name="Meng X."/>
        </authorList>
    </citation>
    <scope>NUCLEOTIDE SEQUENCE [LARGE SCALE GENOMIC DNA]</scope>
    <source>
        <strain evidence="14 15">M625</strain>
    </source>
</reference>
<dbReference type="PROSITE" id="PS52016">
    <property type="entry name" value="TONB_DEPENDENT_REC_3"/>
    <property type="match status" value="1"/>
</dbReference>
<evidence type="ECO:0000256" key="11">
    <source>
        <dbReference type="RuleBase" id="RU003357"/>
    </source>
</evidence>
<protein>
    <submittedName>
        <fullName evidence="14">TonB-dependent receptor</fullName>
    </submittedName>
</protein>
<dbReference type="OrthoDB" id="9768177at2"/>
<evidence type="ECO:0000256" key="10">
    <source>
        <dbReference type="PROSITE-ProRule" id="PRU01360"/>
    </source>
</evidence>
<evidence type="ECO:0000313" key="14">
    <source>
        <dbReference type="EMBL" id="TPN88998.1"/>
    </source>
</evidence>
<keyword evidence="5 10" id="KW-0812">Transmembrane</keyword>
<organism evidence="14 15">
    <name type="scientific">Aquimarina algicola</name>
    <dbReference type="NCBI Taxonomy" id="2589995"/>
    <lineage>
        <taxon>Bacteria</taxon>
        <taxon>Pseudomonadati</taxon>
        <taxon>Bacteroidota</taxon>
        <taxon>Flavobacteriia</taxon>
        <taxon>Flavobacteriales</taxon>
        <taxon>Flavobacteriaceae</taxon>
        <taxon>Aquimarina</taxon>
    </lineage>
</organism>
<keyword evidence="2 10" id="KW-0813">Transport</keyword>
<dbReference type="InterPro" id="IPR008969">
    <property type="entry name" value="CarboxyPept-like_regulatory"/>
</dbReference>
<evidence type="ECO:0000256" key="3">
    <source>
        <dbReference type="ARBA" id="ARBA00022452"/>
    </source>
</evidence>
<keyword evidence="4" id="KW-0406">Ion transport</keyword>
<keyword evidence="7 11" id="KW-0798">TonB box</keyword>
<dbReference type="GO" id="GO:0006826">
    <property type="term" value="P:iron ion transport"/>
    <property type="evidence" value="ECO:0007669"/>
    <property type="project" value="UniProtKB-KW"/>
</dbReference>
<dbReference type="InterPro" id="IPR012910">
    <property type="entry name" value="Plug_dom"/>
</dbReference>
<dbReference type="GO" id="GO:0009279">
    <property type="term" value="C:cell outer membrane"/>
    <property type="evidence" value="ECO:0007669"/>
    <property type="project" value="UniProtKB-SubCell"/>
</dbReference>
<dbReference type="Pfam" id="PF07660">
    <property type="entry name" value="STN"/>
    <property type="match status" value="1"/>
</dbReference>
<dbReference type="InterPro" id="IPR023996">
    <property type="entry name" value="TonB-dep_OMP_SusC/RagA"/>
</dbReference>
<dbReference type="Gene3D" id="2.170.130.10">
    <property type="entry name" value="TonB-dependent receptor, plug domain"/>
    <property type="match status" value="1"/>
</dbReference>
<evidence type="ECO:0000256" key="12">
    <source>
        <dbReference type="SAM" id="Phobius"/>
    </source>
</evidence>